<dbReference type="GO" id="GO:0003677">
    <property type="term" value="F:DNA binding"/>
    <property type="evidence" value="ECO:0007669"/>
    <property type="project" value="UniProtKB-UniRule"/>
</dbReference>
<dbReference type="Pfam" id="PF00589">
    <property type="entry name" value="Phage_integrase"/>
    <property type="match status" value="1"/>
</dbReference>
<dbReference type="PANTHER" id="PTHR30349">
    <property type="entry name" value="PHAGE INTEGRASE-RELATED"/>
    <property type="match status" value="1"/>
</dbReference>
<dbReference type="Pfam" id="PF17293">
    <property type="entry name" value="Arm-DNA-bind_5"/>
    <property type="match status" value="1"/>
</dbReference>
<dbReference type="SUPFAM" id="SSF56349">
    <property type="entry name" value="DNA breaking-rejoining enzymes"/>
    <property type="match status" value="1"/>
</dbReference>
<dbReference type="PROSITE" id="PS51900">
    <property type="entry name" value="CB"/>
    <property type="match status" value="1"/>
</dbReference>
<dbReference type="GO" id="GO:0006310">
    <property type="term" value="P:DNA recombination"/>
    <property type="evidence" value="ECO:0007669"/>
    <property type="project" value="UniProtKB-KW"/>
</dbReference>
<evidence type="ECO:0000313" key="8">
    <source>
        <dbReference type="EMBL" id="BFO80487.1"/>
    </source>
</evidence>
<keyword evidence="4" id="KW-0233">DNA recombination</keyword>
<feature type="domain" description="Tyr recombinase" evidence="6">
    <location>
        <begin position="210"/>
        <end position="396"/>
    </location>
</feature>
<name>A0AB33JM24_9BACT</name>
<evidence type="ECO:0000256" key="2">
    <source>
        <dbReference type="ARBA" id="ARBA00022908"/>
    </source>
</evidence>
<reference evidence="8" key="1">
    <citation type="submission" date="2024-07" db="EMBL/GenBank/DDBJ databases">
        <title>Complete genome sequence of Prevotella sp. YM-2024 GTC17262.</title>
        <authorList>
            <person name="Hayashi M."/>
            <person name="Muto Y."/>
            <person name="Tanaka K."/>
            <person name="Niwa H."/>
        </authorList>
    </citation>
    <scope>NUCLEOTIDE SEQUENCE</scope>
    <source>
        <strain evidence="8">GTC17262</strain>
    </source>
</reference>
<accession>A0AB33JM24</accession>
<dbReference type="InterPro" id="IPR044068">
    <property type="entry name" value="CB"/>
</dbReference>
<dbReference type="Gene3D" id="1.10.150.130">
    <property type="match status" value="1"/>
</dbReference>
<keyword evidence="3 5" id="KW-0238">DNA-binding</keyword>
<keyword evidence="2" id="KW-0229">DNA integration</keyword>
<comment type="similarity">
    <text evidence="1">Belongs to the 'phage' integrase family.</text>
</comment>
<evidence type="ECO:0000259" key="6">
    <source>
        <dbReference type="PROSITE" id="PS51898"/>
    </source>
</evidence>
<protein>
    <submittedName>
        <fullName evidence="8">Site-specific integrase</fullName>
    </submittedName>
</protein>
<dbReference type="AlphaFoldDB" id="A0AB33JM24"/>
<dbReference type="GO" id="GO:0015074">
    <property type="term" value="P:DNA integration"/>
    <property type="evidence" value="ECO:0007669"/>
    <property type="project" value="UniProtKB-KW"/>
</dbReference>
<dbReference type="PANTHER" id="PTHR30349:SF64">
    <property type="entry name" value="PROPHAGE INTEGRASE INTD-RELATED"/>
    <property type="match status" value="1"/>
</dbReference>
<dbReference type="InterPro" id="IPR050090">
    <property type="entry name" value="Tyrosine_recombinase_XerCD"/>
</dbReference>
<proteinExistence type="inferred from homology"/>
<dbReference type="InterPro" id="IPR013762">
    <property type="entry name" value="Integrase-like_cat_sf"/>
</dbReference>
<dbReference type="Pfam" id="PF13102">
    <property type="entry name" value="Phage_int_SAM_5"/>
    <property type="match status" value="1"/>
</dbReference>
<feature type="domain" description="Core-binding (CB)" evidence="7">
    <location>
        <begin position="103"/>
        <end position="186"/>
    </location>
</feature>
<dbReference type="EMBL" id="AP035789">
    <property type="protein sequence ID" value="BFO80487.1"/>
    <property type="molecule type" value="Genomic_DNA"/>
</dbReference>
<organism evidence="8">
    <name type="scientific">Prevotella sp. GTC17262</name>
    <dbReference type="NCBI Taxonomy" id="3236797"/>
    <lineage>
        <taxon>Bacteria</taxon>
        <taxon>Pseudomonadati</taxon>
        <taxon>Bacteroidota</taxon>
        <taxon>Bacteroidia</taxon>
        <taxon>Bacteroidales</taxon>
        <taxon>Prevotellaceae</taxon>
        <taxon>Prevotella</taxon>
    </lineage>
</organism>
<dbReference type="InterPro" id="IPR010998">
    <property type="entry name" value="Integrase_recombinase_N"/>
</dbReference>
<dbReference type="InterPro" id="IPR025269">
    <property type="entry name" value="SAM-like_dom"/>
</dbReference>
<dbReference type="InterPro" id="IPR011010">
    <property type="entry name" value="DNA_brk_join_enz"/>
</dbReference>
<evidence type="ECO:0000256" key="5">
    <source>
        <dbReference type="PROSITE-ProRule" id="PRU01248"/>
    </source>
</evidence>
<dbReference type="CDD" id="cd01185">
    <property type="entry name" value="INTN1_C_like"/>
    <property type="match status" value="1"/>
</dbReference>
<evidence type="ECO:0000256" key="3">
    <source>
        <dbReference type="ARBA" id="ARBA00023125"/>
    </source>
</evidence>
<dbReference type="InterPro" id="IPR035386">
    <property type="entry name" value="Arm-DNA-bind_5"/>
</dbReference>
<dbReference type="InterPro" id="IPR002104">
    <property type="entry name" value="Integrase_catalytic"/>
</dbReference>
<evidence type="ECO:0000256" key="1">
    <source>
        <dbReference type="ARBA" id="ARBA00008857"/>
    </source>
</evidence>
<dbReference type="Gene3D" id="1.10.443.10">
    <property type="entry name" value="Intergrase catalytic core"/>
    <property type="match status" value="1"/>
</dbReference>
<evidence type="ECO:0000259" key="7">
    <source>
        <dbReference type="PROSITE" id="PS51900"/>
    </source>
</evidence>
<gene>
    <name evidence="8" type="ORF">GTC17262_06780</name>
</gene>
<dbReference type="PROSITE" id="PS51898">
    <property type="entry name" value="TYR_RECOMBINASE"/>
    <property type="match status" value="1"/>
</dbReference>
<evidence type="ECO:0000256" key="4">
    <source>
        <dbReference type="ARBA" id="ARBA00023172"/>
    </source>
</evidence>
<sequence>MTTVDVICYKYKPLKNGELPIKIRICKDRKTRYINLGVSTKAEHWDFEKNQPKPTCPNREQLEKLIANKISEVKSKIVELKSENKEYSATTLVEKVSNPSKTITVGELFKQHILCLEEEKRTGYRLSIQQTYNSLIKFNRHLDIPFSEMDYNWLKRYEAWLRKQGKSENTIGIRFRNIRMIFNLAVNMELTKQEDYPFKKFNVSKLHQETAKRALTKEEIQAVINYPTTGKDFYTRLAVSLFTFSYFMGGINFVDMAYLTERNIIENRLIYRRRKTSKLINLPIQEKALLVLKEYKKNNEPYLFPILSSKHKTEQQRLNRLHKVITKVNKALKTIGEELHIPIKLTTYVARHSYATILKRAGVSISIISESLGHSSERVTQIYLDGFENSQIDRAMKNL</sequence>